<dbReference type="EMBL" id="CP049366">
    <property type="protein sequence ID" value="QMT84160.1"/>
    <property type="molecule type" value="Genomic_DNA"/>
</dbReference>
<dbReference type="Pfam" id="PF00563">
    <property type="entry name" value="EAL"/>
    <property type="match status" value="1"/>
</dbReference>
<organism evidence="2 3">
    <name type="scientific">Companilactobacillus pabuli</name>
    <dbReference type="NCBI Taxonomy" id="2714036"/>
    <lineage>
        <taxon>Bacteria</taxon>
        <taxon>Bacillati</taxon>
        <taxon>Bacillota</taxon>
        <taxon>Bacilli</taxon>
        <taxon>Lactobacillales</taxon>
        <taxon>Lactobacillaceae</taxon>
        <taxon>Companilactobacillus</taxon>
    </lineage>
</organism>
<evidence type="ECO:0000313" key="3">
    <source>
        <dbReference type="Proteomes" id="UP000514410"/>
    </source>
</evidence>
<dbReference type="KEGG" id="cpab:G6534_05770"/>
<sequence>MDKIYRYFVQPQIDVKTNTIFGYELLIKQLTPEGWRLPKSFSEISTETTSKLLIATTKILGLKVDYCSVNVNREQLVDTRMEDAIIQSQLQLFPTKVVVELTEEKGPKKYSDAFLIPHLRKFMEHGMQISLDDVGTGDNSLEAIRCFLPMASELKFALQNFNSQNEDPDLQKKLIMWQGISQEYGQRLILEGIEDDEDAKMSSDLGINLRQGYYYGKPELLSLPGDSQFNIKK</sequence>
<feature type="domain" description="EAL" evidence="1">
    <location>
        <begin position="1"/>
        <end position="232"/>
    </location>
</feature>
<dbReference type="InterPro" id="IPR050706">
    <property type="entry name" value="Cyclic-di-GMP_PDE-like"/>
</dbReference>
<dbReference type="AlphaFoldDB" id="A0A7L7KWK8"/>
<dbReference type="PROSITE" id="PS50883">
    <property type="entry name" value="EAL"/>
    <property type="match status" value="1"/>
</dbReference>
<dbReference type="Gene3D" id="3.20.20.450">
    <property type="entry name" value="EAL domain"/>
    <property type="match status" value="1"/>
</dbReference>
<gene>
    <name evidence="2" type="ORF">G6534_05770</name>
</gene>
<dbReference type="CDD" id="cd01948">
    <property type="entry name" value="EAL"/>
    <property type="match status" value="1"/>
</dbReference>
<keyword evidence="3" id="KW-1185">Reference proteome</keyword>
<accession>A0A7L7KWK8</accession>
<dbReference type="InterPro" id="IPR001633">
    <property type="entry name" value="EAL_dom"/>
</dbReference>
<dbReference type="GO" id="GO:0071111">
    <property type="term" value="F:cyclic-guanylate-specific phosphodiesterase activity"/>
    <property type="evidence" value="ECO:0007669"/>
    <property type="project" value="InterPro"/>
</dbReference>
<dbReference type="Proteomes" id="UP000514410">
    <property type="component" value="Chromosome"/>
</dbReference>
<dbReference type="InterPro" id="IPR035919">
    <property type="entry name" value="EAL_sf"/>
</dbReference>
<reference evidence="2 3" key="1">
    <citation type="submission" date="2020-02" db="EMBL/GenBank/DDBJ databases">
        <title>Complete Genome Sequence of Lactobacillus sp. NFFJ11 Isolated from animal feed.</title>
        <authorList>
            <person name="Jung J.Y."/>
        </authorList>
    </citation>
    <scope>NUCLEOTIDE SEQUENCE [LARGE SCALE GENOMIC DNA]</scope>
    <source>
        <strain evidence="2 3">NFFJ11</strain>
    </source>
</reference>
<dbReference type="PANTHER" id="PTHR33121">
    <property type="entry name" value="CYCLIC DI-GMP PHOSPHODIESTERASE PDEF"/>
    <property type="match status" value="1"/>
</dbReference>
<proteinExistence type="predicted"/>
<evidence type="ECO:0000313" key="2">
    <source>
        <dbReference type="EMBL" id="QMT84160.1"/>
    </source>
</evidence>
<dbReference type="SMART" id="SM00052">
    <property type="entry name" value="EAL"/>
    <property type="match status" value="1"/>
</dbReference>
<protein>
    <submittedName>
        <fullName evidence="2">EAL domain-containing protein</fullName>
    </submittedName>
</protein>
<evidence type="ECO:0000259" key="1">
    <source>
        <dbReference type="PROSITE" id="PS50883"/>
    </source>
</evidence>
<dbReference type="SUPFAM" id="SSF141868">
    <property type="entry name" value="EAL domain-like"/>
    <property type="match status" value="1"/>
</dbReference>
<name>A0A7L7KWK8_9LACO</name>
<dbReference type="RefSeq" id="WP_059073921.1">
    <property type="nucleotide sequence ID" value="NZ_CP049366.1"/>
</dbReference>
<dbReference type="PANTHER" id="PTHR33121:SF70">
    <property type="entry name" value="SIGNALING PROTEIN YKOW"/>
    <property type="match status" value="1"/>
</dbReference>